<evidence type="ECO:0000256" key="2">
    <source>
        <dbReference type="ARBA" id="ARBA00022737"/>
    </source>
</evidence>
<dbReference type="SMART" id="SM00369">
    <property type="entry name" value="LRR_TYP"/>
    <property type="match status" value="8"/>
</dbReference>
<evidence type="ECO:0000256" key="1">
    <source>
        <dbReference type="ARBA" id="ARBA00022614"/>
    </source>
</evidence>
<keyword evidence="6" id="KW-1185">Reference proteome</keyword>
<evidence type="ECO:0000313" key="6">
    <source>
        <dbReference type="Proteomes" id="UP000094527"/>
    </source>
</evidence>
<feature type="compositionally biased region" description="Basic and acidic residues" evidence="3">
    <location>
        <begin position="600"/>
        <end position="611"/>
    </location>
</feature>
<feature type="compositionally biased region" description="Polar residues" evidence="3">
    <location>
        <begin position="1118"/>
        <end position="1129"/>
    </location>
</feature>
<proteinExistence type="predicted"/>
<dbReference type="InterPro" id="IPR003591">
    <property type="entry name" value="Leu-rich_rpt_typical-subtyp"/>
</dbReference>
<dbReference type="InterPro" id="IPR032675">
    <property type="entry name" value="LRR_dom_sf"/>
</dbReference>
<accession>A0A1D2NF29</accession>
<organism evidence="5 6">
    <name type="scientific">Orchesella cincta</name>
    <name type="common">Springtail</name>
    <name type="synonym">Podura cincta</name>
    <dbReference type="NCBI Taxonomy" id="48709"/>
    <lineage>
        <taxon>Eukaryota</taxon>
        <taxon>Metazoa</taxon>
        <taxon>Ecdysozoa</taxon>
        <taxon>Arthropoda</taxon>
        <taxon>Hexapoda</taxon>
        <taxon>Collembola</taxon>
        <taxon>Entomobryomorpha</taxon>
        <taxon>Entomobryoidea</taxon>
        <taxon>Orchesellidae</taxon>
        <taxon>Orchesellinae</taxon>
        <taxon>Orchesella</taxon>
    </lineage>
</organism>
<feature type="region of interest" description="Disordered" evidence="3">
    <location>
        <begin position="949"/>
        <end position="977"/>
    </location>
</feature>
<name>A0A1D2NF29_ORCCI</name>
<keyword evidence="4" id="KW-0812">Transmembrane</keyword>
<keyword evidence="1" id="KW-0433">Leucine-rich repeat</keyword>
<evidence type="ECO:0000256" key="4">
    <source>
        <dbReference type="SAM" id="Phobius"/>
    </source>
</evidence>
<feature type="region of interest" description="Disordered" evidence="3">
    <location>
        <begin position="662"/>
        <end position="682"/>
    </location>
</feature>
<protein>
    <submittedName>
        <fullName evidence="5">Leucine-rich repeats and immunoglobulin-like domains protein 2</fullName>
    </submittedName>
</protein>
<dbReference type="Gene3D" id="3.80.10.10">
    <property type="entry name" value="Ribonuclease Inhibitor"/>
    <property type="match status" value="2"/>
</dbReference>
<evidence type="ECO:0000256" key="3">
    <source>
        <dbReference type="SAM" id="MobiDB-lite"/>
    </source>
</evidence>
<dbReference type="SUPFAM" id="SSF52058">
    <property type="entry name" value="L domain-like"/>
    <property type="match status" value="1"/>
</dbReference>
<sequence>MDKMTLLHILVRRPRSWSWRSEIMTSAFRIAVVSLLFNALSVSDAASGSEVTCPWYGDQGVPEEFKSSCVCAQNPPSSNQLSVQCHDVDGHQLVALLSQTAYNQRLSIGLLYLNASFITDDKGEVPEKIFHSLKLVSLQLSNCMIQSIHRNAFRGLESTLKHLSLTQNHLSEVPSSSVSNLANLLLLDLSFNKITVVEAGDFKNLQKLSTLKLNDNNIELDVQAFTGLEKTLKNLNLKGKSFILHAIHAFSLHLLIFPFQTLTGTRLSAVPLAITNLSSLAFLDLAQNRLRELDDRQFSQLHSLTALNLERNLLQSLPTTAFQGVNDTLSSLSLLNNLITYYPTNALRSLTELRVLDLGFNLLTEIPRDAFTGLKSLTLLALDGNPLTTLSEESFLPINGKGISLGGRFLNCDCRLRFIFSWMKEFDLQVTSRERNPQFCGSPSKFRTFNFQQINPDELVCLKNETTTTTKAEVAKEIKVPKEVTVLSIDTPMTVLEFENTTGSDETQNVSTANTQPPSSATEKPTVPITEYLNPSENSTNKFRFRRPRPRPRSTTAKPIFISSTEKFADPDDPPEQSPQAEESQVESVERNDAEEESKELEVPKNEKPVDEIQTGTKFVRPSPTRSIETSLPTSLAFSSTTKRYPAALKTLRSFQSKEAIQQTTSSATTSISVSSTTKSSTNDDVIKVPLIRAKPPTPMTITPKPVIINSRPSPAVVRKASIDTKDFDESKIPIISGVGPTRLNSETNNGNNNNVVPIKTPPPGSVQTQGVMVFQPPPGIQSSSSSMNNQAMGSPRSPSLIFADIKSDIVIRDIQRTTDSVMLRWESMGKQLAGYRIIYRLFGEEAFRHGPPLAPTEREYRIKHVPFNECIVVCVVPYDDILYNEISPSAGSVPPGSQCRELKPTTPSVLMNHMDKITIGASAAICATVIIAVLLFIAITRRAKGKRSPSASTLMSKVPPGMMTPSPAPGHPGINHGSMNLIKDWDSVSGRSIPRAKYHGSLDHLATGHRQSMIAVPSRPIPDGHSTHRSYLSAHHHHHNHSMHAYHGNAHHHGTIQHGNNNGHGFVHNRPIRMSVRSSHDVLNSKPYGGNGGHTHTSHRHFEPNHKRKRDRGGGRPSQSESLNTLSGYDTPDNWTDHDMDVYVARNHARHHDLVQL</sequence>
<dbReference type="PROSITE" id="PS51450">
    <property type="entry name" value="LRR"/>
    <property type="match status" value="2"/>
</dbReference>
<evidence type="ECO:0000313" key="5">
    <source>
        <dbReference type="EMBL" id="ODN03878.1"/>
    </source>
</evidence>
<feature type="compositionally biased region" description="Polar residues" evidence="3">
    <location>
        <begin position="578"/>
        <end position="587"/>
    </location>
</feature>
<dbReference type="InterPro" id="IPR001611">
    <property type="entry name" value="Leu-rich_rpt"/>
</dbReference>
<feature type="compositionally biased region" description="Low complexity" evidence="3">
    <location>
        <begin position="664"/>
        <end position="681"/>
    </location>
</feature>
<dbReference type="PANTHER" id="PTHR24366:SF168">
    <property type="entry name" value="GH22922P-RELATED"/>
    <property type="match status" value="1"/>
</dbReference>
<feature type="region of interest" description="Disordered" evidence="3">
    <location>
        <begin position="1023"/>
        <end position="1132"/>
    </location>
</feature>
<dbReference type="AlphaFoldDB" id="A0A1D2NF29"/>
<feature type="transmembrane region" description="Helical" evidence="4">
    <location>
        <begin position="918"/>
        <end position="940"/>
    </location>
</feature>
<gene>
    <name evidence="5" type="ORF">Ocin01_02819</name>
</gene>
<dbReference type="PANTHER" id="PTHR24366">
    <property type="entry name" value="IG(IMMUNOGLOBULIN) AND LRR(LEUCINE RICH REPEAT) DOMAINS"/>
    <property type="match status" value="1"/>
</dbReference>
<dbReference type="Proteomes" id="UP000094527">
    <property type="component" value="Unassembled WGS sequence"/>
</dbReference>
<dbReference type="Pfam" id="PF13855">
    <property type="entry name" value="LRR_8"/>
    <property type="match status" value="3"/>
</dbReference>
<feature type="compositionally biased region" description="Basic residues" evidence="3">
    <location>
        <begin position="543"/>
        <end position="552"/>
    </location>
</feature>
<feature type="compositionally biased region" description="Polar residues" evidence="3">
    <location>
        <begin position="500"/>
        <end position="523"/>
    </location>
</feature>
<feature type="region of interest" description="Disordered" evidence="3">
    <location>
        <begin position="500"/>
        <end position="632"/>
    </location>
</feature>
<keyword evidence="2" id="KW-0677">Repeat</keyword>
<dbReference type="STRING" id="48709.A0A1D2NF29"/>
<dbReference type="OrthoDB" id="6359842at2759"/>
<dbReference type="OMA" id="YYMPQTE"/>
<dbReference type="EMBL" id="LJIJ01000061">
    <property type="protein sequence ID" value="ODN03878.1"/>
    <property type="molecule type" value="Genomic_DNA"/>
</dbReference>
<keyword evidence="4" id="KW-0472">Membrane</keyword>
<keyword evidence="4" id="KW-1133">Transmembrane helix</keyword>
<feature type="compositionally biased region" description="Polar residues" evidence="3">
    <location>
        <begin position="554"/>
        <end position="566"/>
    </location>
</feature>
<reference evidence="5 6" key="1">
    <citation type="journal article" date="2016" name="Genome Biol. Evol.">
        <title>Gene Family Evolution Reflects Adaptation to Soil Environmental Stressors in the Genome of the Collembolan Orchesella cincta.</title>
        <authorList>
            <person name="Faddeeva-Vakhrusheva A."/>
            <person name="Derks M.F."/>
            <person name="Anvar S.Y."/>
            <person name="Agamennone V."/>
            <person name="Suring W."/>
            <person name="Smit S."/>
            <person name="van Straalen N.M."/>
            <person name="Roelofs D."/>
        </authorList>
    </citation>
    <scope>NUCLEOTIDE SEQUENCE [LARGE SCALE GENOMIC DNA]</scope>
    <source>
        <tissue evidence="5">Mixed pool</tissue>
    </source>
</reference>
<feature type="compositionally biased region" description="Low complexity" evidence="3">
    <location>
        <begin position="1059"/>
        <end position="1070"/>
    </location>
</feature>
<feature type="compositionally biased region" description="Basic residues" evidence="3">
    <location>
        <begin position="1035"/>
        <end position="1056"/>
    </location>
</feature>
<feature type="compositionally biased region" description="Polar residues" evidence="3">
    <location>
        <begin position="533"/>
        <end position="542"/>
    </location>
</feature>
<comment type="caution">
    <text evidence="5">The sequence shown here is derived from an EMBL/GenBank/DDBJ whole genome shotgun (WGS) entry which is preliminary data.</text>
</comment>